<evidence type="ECO:0000313" key="3">
    <source>
        <dbReference type="EMBL" id="DAE08588.1"/>
    </source>
</evidence>
<name>A0A8S5PQS9_9CAUD</name>
<proteinExistence type="predicted"/>
<organism evidence="3">
    <name type="scientific">Myoviridae sp. ctwwN25</name>
    <dbReference type="NCBI Taxonomy" id="2825209"/>
    <lineage>
        <taxon>Viruses</taxon>
        <taxon>Duplodnaviria</taxon>
        <taxon>Heunggongvirae</taxon>
        <taxon>Uroviricota</taxon>
        <taxon>Caudoviricetes</taxon>
    </lineage>
</organism>
<evidence type="ECO:0000256" key="2">
    <source>
        <dbReference type="SAM" id="Phobius"/>
    </source>
</evidence>
<feature type="coiled-coil region" evidence="1">
    <location>
        <begin position="88"/>
        <end position="115"/>
    </location>
</feature>
<accession>A0A8S5PQS9</accession>
<sequence length="189" mass="21983">MIALELLVELLYLEAICLPMVVVLENVELVVEEDLAVVQINLVVVEVGILMEEMEELMVVVEEVDTVHMEELDVMAVMEELMVEEVEELNVEKKAEQEMAVMEELMEEVEEAVVDYIHMNTRILVMVEMVVLMEVEEEMPVYIGMIFISLMELLLKMVLIHLLGLMYFMMEILTSEEQVKLEVRYLCHN</sequence>
<dbReference type="EMBL" id="BK015472">
    <property type="protein sequence ID" value="DAE08588.1"/>
    <property type="molecule type" value="Genomic_DNA"/>
</dbReference>
<protein>
    <submittedName>
        <fullName evidence="3">Uncharacterized protein</fullName>
    </submittedName>
</protein>
<evidence type="ECO:0000256" key="1">
    <source>
        <dbReference type="SAM" id="Coils"/>
    </source>
</evidence>
<keyword evidence="2" id="KW-1133">Transmembrane helix</keyword>
<keyword evidence="2" id="KW-0472">Membrane</keyword>
<reference evidence="3" key="1">
    <citation type="journal article" date="2021" name="Proc. Natl. Acad. Sci. U.S.A.">
        <title>A Catalog of Tens of Thousands of Viruses from Human Metagenomes Reveals Hidden Associations with Chronic Diseases.</title>
        <authorList>
            <person name="Tisza M.J."/>
            <person name="Buck C.B."/>
        </authorList>
    </citation>
    <scope>NUCLEOTIDE SEQUENCE</scope>
    <source>
        <strain evidence="3">CtwwN25</strain>
    </source>
</reference>
<feature type="transmembrane region" description="Helical" evidence="2">
    <location>
        <begin position="141"/>
        <end position="168"/>
    </location>
</feature>
<keyword evidence="1" id="KW-0175">Coiled coil</keyword>
<keyword evidence="2" id="KW-0812">Transmembrane</keyword>